<gene>
    <name evidence="1" type="ORF">AC578_9521</name>
</gene>
<organism evidence="1 2">
    <name type="scientific">Pseudocercospora eumusae</name>
    <dbReference type="NCBI Taxonomy" id="321146"/>
    <lineage>
        <taxon>Eukaryota</taxon>
        <taxon>Fungi</taxon>
        <taxon>Dikarya</taxon>
        <taxon>Ascomycota</taxon>
        <taxon>Pezizomycotina</taxon>
        <taxon>Dothideomycetes</taxon>
        <taxon>Dothideomycetidae</taxon>
        <taxon>Mycosphaerellales</taxon>
        <taxon>Mycosphaerellaceae</taxon>
        <taxon>Pseudocercospora</taxon>
    </lineage>
</organism>
<reference evidence="1 2" key="1">
    <citation type="submission" date="2015-07" db="EMBL/GenBank/DDBJ databases">
        <title>Comparative genomics of the Sigatoka disease complex on banana suggests a link between parallel evolutionary changes in Pseudocercospora fijiensis and Pseudocercospora eumusae and increased virulence on the banana host.</title>
        <authorList>
            <person name="Chang T.-C."/>
            <person name="Salvucci A."/>
            <person name="Crous P.W."/>
            <person name="Stergiopoulos I."/>
        </authorList>
    </citation>
    <scope>NUCLEOTIDE SEQUENCE [LARGE SCALE GENOMIC DNA]</scope>
    <source>
        <strain evidence="1 2">CBS 114824</strain>
    </source>
</reference>
<sequence length="241" mass="27445">MNPTSNAPVTQIIHLRLPGKTERPIFEHQRWNDVLEAIEKAPGFLRVYWGQSLEHPQHVEIHIVRETGQQHQDFLKSKDYGQVRFLIETMIGDVQVPVIRHAQMIDWTPQSQALARGAPFTGTAIYLKTTDAWGEGAWPLWTHIVRYIDGCVGCSGGPLLEPVETVPGPRVQLMEKKAPSQKFERCYVVYVGWATTEQHHAYHHTKHFAEHAVILKCGNEGFAEYGHIVFKGSREKDVPKL</sequence>
<dbReference type="EMBL" id="LFZN01000055">
    <property type="protein sequence ID" value="KXT01455.1"/>
    <property type="molecule type" value="Genomic_DNA"/>
</dbReference>
<dbReference type="SUPFAM" id="SSF54909">
    <property type="entry name" value="Dimeric alpha+beta barrel"/>
    <property type="match status" value="1"/>
</dbReference>
<name>A0A139HG50_9PEZI</name>
<proteinExistence type="predicted"/>
<dbReference type="InterPro" id="IPR011008">
    <property type="entry name" value="Dimeric_a/b-barrel"/>
</dbReference>
<dbReference type="OrthoDB" id="3830579at2759"/>
<protein>
    <recommendedName>
        <fullName evidence="3">ABM domain-containing protein</fullName>
    </recommendedName>
</protein>
<accession>A0A139HG50</accession>
<dbReference type="Proteomes" id="UP000070133">
    <property type="component" value="Unassembled WGS sequence"/>
</dbReference>
<evidence type="ECO:0008006" key="3">
    <source>
        <dbReference type="Google" id="ProtNLM"/>
    </source>
</evidence>
<dbReference type="AlphaFoldDB" id="A0A139HG50"/>
<keyword evidence="2" id="KW-1185">Reference proteome</keyword>
<comment type="caution">
    <text evidence="1">The sequence shown here is derived from an EMBL/GenBank/DDBJ whole genome shotgun (WGS) entry which is preliminary data.</text>
</comment>
<evidence type="ECO:0000313" key="2">
    <source>
        <dbReference type="Proteomes" id="UP000070133"/>
    </source>
</evidence>
<dbReference type="Gene3D" id="3.30.70.100">
    <property type="match status" value="1"/>
</dbReference>
<evidence type="ECO:0000313" key="1">
    <source>
        <dbReference type="EMBL" id="KXT01455.1"/>
    </source>
</evidence>